<keyword evidence="4 15" id="KW-0812">Transmembrane</keyword>
<evidence type="ECO:0000256" key="12">
    <source>
        <dbReference type="ARBA" id="ARBA00023065"/>
    </source>
</evidence>
<gene>
    <name evidence="17" type="ORF">SAMN04489707_101326</name>
</gene>
<comment type="subcellular location">
    <subcellularLocation>
        <location evidence="1">Endomembrane system</location>
        <topology evidence="1">Multi-pass membrane protein</topology>
    </subcellularLocation>
</comment>
<evidence type="ECO:0000256" key="3">
    <source>
        <dbReference type="ARBA" id="ARBA00022448"/>
    </source>
</evidence>
<dbReference type="InterPro" id="IPR059000">
    <property type="entry name" value="ATPase_P-type_domA"/>
</dbReference>
<dbReference type="Pfam" id="PF00689">
    <property type="entry name" value="Cation_ATPase_C"/>
    <property type="match status" value="1"/>
</dbReference>
<evidence type="ECO:0000256" key="9">
    <source>
        <dbReference type="ARBA" id="ARBA00022967"/>
    </source>
</evidence>
<dbReference type="Pfam" id="PF00702">
    <property type="entry name" value="Hydrolase"/>
    <property type="match status" value="1"/>
</dbReference>
<accession>A0A1I7HYG0</accession>
<keyword evidence="7" id="KW-0187">Copper transport</keyword>
<dbReference type="STRING" id="343013.SAMN04489707_101326"/>
<evidence type="ECO:0000256" key="15">
    <source>
        <dbReference type="SAM" id="Phobius"/>
    </source>
</evidence>
<dbReference type="EMBL" id="FPBX01000013">
    <property type="protein sequence ID" value="SFU65710.1"/>
    <property type="molecule type" value="Genomic_DNA"/>
</dbReference>
<evidence type="ECO:0000313" key="17">
    <source>
        <dbReference type="EMBL" id="SFU65710.1"/>
    </source>
</evidence>
<dbReference type="PROSITE" id="PS00154">
    <property type="entry name" value="ATPASE_E1_E2"/>
    <property type="match status" value="1"/>
</dbReference>
<evidence type="ECO:0000256" key="2">
    <source>
        <dbReference type="ARBA" id="ARBA00012517"/>
    </source>
</evidence>
<evidence type="ECO:0000259" key="16">
    <source>
        <dbReference type="SMART" id="SM00831"/>
    </source>
</evidence>
<dbReference type="InterPro" id="IPR023299">
    <property type="entry name" value="ATPase_P-typ_cyto_dom_N"/>
</dbReference>
<evidence type="ECO:0000256" key="5">
    <source>
        <dbReference type="ARBA" id="ARBA00022723"/>
    </source>
</evidence>
<dbReference type="GO" id="GO:0012505">
    <property type="term" value="C:endomembrane system"/>
    <property type="evidence" value="ECO:0007669"/>
    <property type="project" value="UniProtKB-SubCell"/>
</dbReference>
<dbReference type="PRINTS" id="PR00119">
    <property type="entry name" value="CATATPASE"/>
</dbReference>
<dbReference type="InterPro" id="IPR044492">
    <property type="entry name" value="P_typ_ATPase_HD_dom"/>
</dbReference>
<dbReference type="Gene3D" id="3.40.1110.10">
    <property type="entry name" value="Calcium-transporting ATPase, cytoplasmic domain N"/>
    <property type="match status" value="2"/>
</dbReference>
<dbReference type="SUPFAM" id="SSF81665">
    <property type="entry name" value="Calcium ATPase, transmembrane domain M"/>
    <property type="match status" value="1"/>
</dbReference>
<dbReference type="SMART" id="SM00831">
    <property type="entry name" value="Cation_ATPase_N"/>
    <property type="match status" value="1"/>
</dbReference>
<dbReference type="EC" id="7.2.2.8" evidence="2"/>
<dbReference type="Gene3D" id="2.70.150.10">
    <property type="entry name" value="Calcium-transporting ATPase, cytoplasmic transduction domain A"/>
    <property type="match status" value="1"/>
</dbReference>
<evidence type="ECO:0000256" key="4">
    <source>
        <dbReference type="ARBA" id="ARBA00022692"/>
    </source>
</evidence>
<dbReference type="InterPro" id="IPR023298">
    <property type="entry name" value="ATPase_P-typ_TM_dom_sf"/>
</dbReference>
<dbReference type="GO" id="GO:0140581">
    <property type="term" value="F:P-type monovalent copper transporter activity"/>
    <property type="evidence" value="ECO:0007669"/>
    <property type="project" value="UniProtKB-EC"/>
</dbReference>
<keyword evidence="9" id="KW-1278">Translocase</keyword>
<dbReference type="GO" id="GO:0005524">
    <property type="term" value="F:ATP binding"/>
    <property type="evidence" value="ECO:0007669"/>
    <property type="project" value="UniProtKB-KW"/>
</dbReference>
<comment type="catalytic activity">
    <reaction evidence="14">
        <text>Cu(+)(in) + ATP + H2O = Cu(+)(out) + ADP + phosphate + H(+)</text>
        <dbReference type="Rhea" id="RHEA:25792"/>
        <dbReference type="ChEBI" id="CHEBI:15377"/>
        <dbReference type="ChEBI" id="CHEBI:15378"/>
        <dbReference type="ChEBI" id="CHEBI:30616"/>
        <dbReference type="ChEBI" id="CHEBI:43474"/>
        <dbReference type="ChEBI" id="CHEBI:49552"/>
        <dbReference type="ChEBI" id="CHEBI:456216"/>
        <dbReference type="EC" id="7.2.2.8"/>
    </reaction>
</comment>
<organism evidence="17 18">
    <name type="scientific">Paenacidovorax caeni</name>
    <dbReference type="NCBI Taxonomy" id="343013"/>
    <lineage>
        <taxon>Bacteria</taxon>
        <taxon>Pseudomonadati</taxon>
        <taxon>Pseudomonadota</taxon>
        <taxon>Betaproteobacteria</taxon>
        <taxon>Burkholderiales</taxon>
        <taxon>Comamonadaceae</taxon>
        <taxon>Paenacidovorax</taxon>
    </lineage>
</organism>
<dbReference type="InterPro" id="IPR004014">
    <property type="entry name" value="ATPase_P-typ_cation-transptr_N"/>
</dbReference>
<dbReference type="InterPro" id="IPR001757">
    <property type="entry name" value="P_typ_ATPase"/>
</dbReference>
<dbReference type="SFLD" id="SFLDF00027">
    <property type="entry name" value="p-type_atpase"/>
    <property type="match status" value="1"/>
</dbReference>
<reference evidence="17 18" key="1">
    <citation type="submission" date="2016-10" db="EMBL/GenBank/DDBJ databases">
        <authorList>
            <person name="de Groot N.N."/>
        </authorList>
    </citation>
    <scope>NUCLEOTIDE SEQUENCE [LARGE SCALE GENOMIC DNA]</scope>
    <source>
        <strain evidence="17 18">R-24608</strain>
    </source>
</reference>
<dbReference type="GO" id="GO:0016887">
    <property type="term" value="F:ATP hydrolysis activity"/>
    <property type="evidence" value="ECO:0007669"/>
    <property type="project" value="InterPro"/>
</dbReference>
<dbReference type="SUPFAM" id="SSF81653">
    <property type="entry name" value="Calcium ATPase, transduction domain A"/>
    <property type="match status" value="1"/>
</dbReference>
<dbReference type="InterPro" id="IPR008250">
    <property type="entry name" value="ATPase_P-typ_transduc_dom_A_sf"/>
</dbReference>
<dbReference type="Gene3D" id="3.40.50.1000">
    <property type="entry name" value="HAD superfamily/HAD-like"/>
    <property type="match status" value="2"/>
</dbReference>
<dbReference type="GO" id="GO:0046872">
    <property type="term" value="F:metal ion binding"/>
    <property type="evidence" value="ECO:0007669"/>
    <property type="project" value="UniProtKB-KW"/>
</dbReference>
<keyword evidence="6" id="KW-0547">Nucleotide-binding</keyword>
<dbReference type="AlphaFoldDB" id="A0A1I7HYG0"/>
<keyword evidence="8" id="KW-0067">ATP-binding</keyword>
<dbReference type="PRINTS" id="PR00120">
    <property type="entry name" value="HATPASE"/>
</dbReference>
<keyword evidence="5" id="KW-0479">Metal-binding</keyword>
<dbReference type="NCBIfam" id="TIGR01494">
    <property type="entry name" value="ATPase_P-type"/>
    <property type="match status" value="2"/>
</dbReference>
<evidence type="ECO:0000256" key="7">
    <source>
        <dbReference type="ARBA" id="ARBA00022796"/>
    </source>
</evidence>
<keyword evidence="12" id="KW-0406">Ion transport</keyword>
<dbReference type="Pfam" id="PF00122">
    <property type="entry name" value="E1-E2_ATPase"/>
    <property type="match status" value="1"/>
</dbReference>
<feature type="transmembrane region" description="Helical" evidence="15">
    <location>
        <begin position="261"/>
        <end position="286"/>
    </location>
</feature>
<evidence type="ECO:0000256" key="10">
    <source>
        <dbReference type="ARBA" id="ARBA00022989"/>
    </source>
</evidence>
<protein>
    <recommendedName>
        <fullName evidence="2">P-type Cu(+) transporter</fullName>
        <ecNumber evidence="2">7.2.2.8</ecNumber>
    </recommendedName>
</protein>
<dbReference type="Pfam" id="PF00690">
    <property type="entry name" value="Cation_ATPase_N"/>
    <property type="match status" value="1"/>
</dbReference>
<feature type="transmembrane region" description="Helical" evidence="15">
    <location>
        <begin position="723"/>
        <end position="746"/>
    </location>
</feature>
<keyword evidence="3" id="KW-0813">Transport</keyword>
<dbReference type="InterPro" id="IPR036412">
    <property type="entry name" value="HAD-like_sf"/>
</dbReference>
<keyword evidence="18" id="KW-1185">Reference proteome</keyword>
<feature type="transmembrane region" description="Helical" evidence="15">
    <location>
        <begin position="230"/>
        <end position="249"/>
    </location>
</feature>
<evidence type="ECO:0000256" key="8">
    <source>
        <dbReference type="ARBA" id="ARBA00022840"/>
    </source>
</evidence>
<dbReference type="SFLD" id="SFLDG00002">
    <property type="entry name" value="C1.7:_P-type_atpase_like"/>
    <property type="match status" value="1"/>
</dbReference>
<keyword evidence="10 15" id="KW-1133">Transmembrane helix</keyword>
<proteinExistence type="predicted"/>
<dbReference type="SUPFAM" id="SSF56784">
    <property type="entry name" value="HAD-like"/>
    <property type="match status" value="1"/>
</dbReference>
<evidence type="ECO:0000256" key="6">
    <source>
        <dbReference type="ARBA" id="ARBA00022741"/>
    </source>
</evidence>
<feature type="transmembrane region" description="Helical" evidence="15">
    <location>
        <begin position="70"/>
        <end position="86"/>
    </location>
</feature>
<evidence type="ECO:0000256" key="11">
    <source>
        <dbReference type="ARBA" id="ARBA00023008"/>
    </source>
</evidence>
<feature type="transmembrane region" description="Helical" evidence="15">
    <location>
        <begin position="649"/>
        <end position="670"/>
    </location>
</feature>
<feature type="domain" description="Cation-transporting P-type ATPase N-terminal" evidence="16">
    <location>
        <begin position="3"/>
        <end position="66"/>
    </location>
</feature>
<dbReference type="InterPro" id="IPR023214">
    <property type="entry name" value="HAD_sf"/>
</dbReference>
<dbReference type="GO" id="GO:0016020">
    <property type="term" value="C:membrane"/>
    <property type="evidence" value="ECO:0007669"/>
    <property type="project" value="InterPro"/>
</dbReference>
<dbReference type="InterPro" id="IPR018303">
    <property type="entry name" value="ATPase_P-typ_P_site"/>
</dbReference>
<evidence type="ECO:0000256" key="1">
    <source>
        <dbReference type="ARBA" id="ARBA00004127"/>
    </source>
</evidence>
<keyword evidence="11" id="KW-0186">Copper</keyword>
<dbReference type="SUPFAM" id="SSF81660">
    <property type="entry name" value="Metal cation-transporting ATPase, ATP-binding domain N"/>
    <property type="match status" value="1"/>
</dbReference>
<evidence type="ECO:0000313" key="18">
    <source>
        <dbReference type="Proteomes" id="UP000183656"/>
    </source>
</evidence>
<sequence length="769" mass="81920">MPSPSDKPPLQGLSASEAAARLGTEGPNLLPGSAPKSTAAIVRDVLTEPMFLMLLAAGGIYLALGDRAEALFLLGFVFVVIGITLAQERKTQRALESLRDLSAPRALVIRDGQEQRIAGRDVVRGDLLVLHEGDRIAADAVLVDGQLEVDESLLTGEAVPVAKQAAAQGAETPDNASRLFASTVVTRGVGVAEVHAVAAQTAVGRIGADLATTVEPPSALQSGSRKLVRALGLAAVVLASAQVLLGWWWNDHPLLDSLLSGIALAMAILPEEIPVILTVFLALGAWRISHQKVLTRRVTAVEALGAITVLAVDKTGTLTVNRMAVAELATDGPHFRAEGASELPEDFHRLVEFAMLATPGDPFDPMEKAIQHFGRQWLAGTEHVHVGREPEFEYALSGDILAMTRVFASGEPDVHLLATKGAPEAVADLCHLDPERRSAIRCQVEAMAERGLRVLGVACGRWKGAAPGSNQPPPWPSSQHDFDFDFLGLVALADPPRPEVPAALAECRRAGVRVIMMTGDHPATARAIARQVGLSERPQTLTGAELEALDDAALAARLRHVDLCARLKPEHKLRLVRLLRARGEVVAMTGDGVNDAPALKAADVGIAMGERGTDVAREAAALVLLDDSFARIVAAIRQGRRIDDNVRKATRFVFAVHIPIIGLALVPAVLHWPALLLPVHIVLLELLIDPACSIVFEAEPEDADTMQRPPRPVADSPFAVAPLLWSVLQGAGIAAVLLAGQAWLVARKAGSPNKAARWCWWSWCRVCCC</sequence>
<dbReference type="Gene3D" id="1.20.1110.10">
    <property type="entry name" value="Calcium-transporting ATPase, transmembrane domain"/>
    <property type="match status" value="2"/>
</dbReference>
<evidence type="ECO:0000256" key="14">
    <source>
        <dbReference type="ARBA" id="ARBA00049289"/>
    </source>
</evidence>
<keyword evidence="13 15" id="KW-0472">Membrane</keyword>
<dbReference type="FunFam" id="3.40.50.1000:FF:000144">
    <property type="entry name" value="copper-transporting ATPase 1 isoform X2"/>
    <property type="match status" value="1"/>
</dbReference>
<name>A0A1I7HYG0_9BURK</name>
<dbReference type="SFLD" id="SFLDS00003">
    <property type="entry name" value="Haloacid_Dehalogenase"/>
    <property type="match status" value="1"/>
</dbReference>
<dbReference type="InterPro" id="IPR006068">
    <property type="entry name" value="ATPase_P-typ_cation-transptr_C"/>
</dbReference>
<evidence type="ECO:0000256" key="13">
    <source>
        <dbReference type="ARBA" id="ARBA00023136"/>
    </source>
</evidence>
<dbReference type="PANTHER" id="PTHR42861">
    <property type="entry name" value="CALCIUM-TRANSPORTING ATPASE"/>
    <property type="match status" value="1"/>
</dbReference>
<dbReference type="Proteomes" id="UP000183656">
    <property type="component" value="Unassembled WGS sequence"/>
</dbReference>